<evidence type="ECO:0000256" key="5">
    <source>
        <dbReference type="ARBA" id="ARBA00022793"/>
    </source>
</evidence>
<reference evidence="8 9" key="1">
    <citation type="submission" date="2014-04" db="EMBL/GenBank/DDBJ databases">
        <title>Genome assembly of Hyalangium minutum DSM 14724.</title>
        <authorList>
            <person name="Sharma G."/>
            <person name="Subramanian S."/>
        </authorList>
    </citation>
    <scope>NUCLEOTIDE SEQUENCE [LARGE SCALE GENOMIC DNA]</scope>
    <source>
        <strain evidence="8 9">DSM 14724</strain>
    </source>
</reference>
<dbReference type="Proteomes" id="UP000028725">
    <property type="component" value="Unassembled WGS sequence"/>
</dbReference>
<evidence type="ECO:0000313" key="9">
    <source>
        <dbReference type="Proteomes" id="UP000028725"/>
    </source>
</evidence>
<dbReference type="STRING" id="394096.DB31_3935"/>
<evidence type="ECO:0000256" key="3">
    <source>
        <dbReference type="ARBA" id="ARBA00012257"/>
    </source>
</evidence>
<dbReference type="GO" id="GO:0019628">
    <property type="term" value="P:urate catabolic process"/>
    <property type="evidence" value="ECO:0007669"/>
    <property type="project" value="TreeGrafter"/>
</dbReference>
<keyword evidence="9" id="KW-1185">Reference proteome</keyword>
<evidence type="ECO:0000256" key="6">
    <source>
        <dbReference type="ARBA" id="ARBA00023239"/>
    </source>
</evidence>
<dbReference type="PANTHER" id="PTHR43466">
    <property type="entry name" value="2-OXO-4-HYDROXY-4-CARBOXY-5-UREIDOIMIDAZOLINE DECARBOXYLASE-RELATED"/>
    <property type="match status" value="1"/>
</dbReference>
<evidence type="ECO:0000256" key="1">
    <source>
        <dbReference type="ARBA" id="ARBA00001163"/>
    </source>
</evidence>
<sequence length="170" mass="19268">MNKLEWLNGLSLEDAQAELLRCCGSHRWADAMARARPFKDVPSVYAEAGWLWSQTGPEDWKEAISHHPRIGDVEKLRERFKASGAWSEQEQKGMEGATEDVVQALADGNREYEARFGFTFLICATGKSAREMLEHLRERMTNPPALELRIAAGEQAQITRLRLEKLLTSP</sequence>
<comment type="caution">
    <text evidence="8">The sequence shown here is derived from an EMBL/GenBank/DDBJ whole genome shotgun (WGS) entry which is preliminary data.</text>
</comment>
<evidence type="ECO:0000313" key="8">
    <source>
        <dbReference type="EMBL" id="KFE62501.1"/>
    </source>
</evidence>
<keyword evidence="5" id="KW-0210">Decarboxylase</keyword>
<dbReference type="InterPro" id="IPR018020">
    <property type="entry name" value="OHCU_decarboxylase"/>
</dbReference>
<name>A0A085W488_9BACT</name>
<keyword evidence="4" id="KW-0659">Purine metabolism</keyword>
<dbReference type="NCBIfam" id="TIGR03180">
    <property type="entry name" value="UraD_2"/>
    <property type="match status" value="1"/>
</dbReference>
<dbReference type="AlphaFoldDB" id="A0A085W488"/>
<dbReference type="EC" id="4.1.1.97" evidence="3"/>
<dbReference type="SUPFAM" id="SSF158694">
    <property type="entry name" value="UraD-Like"/>
    <property type="match status" value="1"/>
</dbReference>
<evidence type="ECO:0000256" key="2">
    <source>
        <dbReference type="ARBA" id="ARBA00004754"/>
    </source>
</evidence>
<proteinExistence type="predicted"/>
<dbReference type="GO" id="GO:0006144">
    <property type="term" value="P:purine nucleobase metabolic process"/>
    <property type="evidence" value="ECO:0007669"/>
    <property type="project" value="UniProtKB-KW"/>
</dbReference>
<dbReference type="NCBIfam" id="NF010372">
    <property type="entry name" value="PRK13798.1"/>
    <property type="match status" value="1"/>
</dbReference>
<dbReference type="Pfam" id="PF09349">
    <property type="entry name" value="OHCU_decarbox"/>
    <property type="match status" value="1"/>
</dbReference>
<dbReference type="InterPro" id="IPR017595">
    <property type="entry name" value="OHCU_decarboxylase-2"/>
</dbReference>
<keyword evidence="6" id="KW-0456">Lyase</keyword>
<feature type="domain" description="Oxo-4-hydroxy-4-carboxy-5-ureidoimidazoline decarboxylase" evidence="7">
    <location>
        <begin position="8"/>
        <end position="164"/>
    </location>
</feature>
<dbReference type="PANTHER" id="PTHR43466:SF1">
    <property type="entry name" value="2-OXO-4-HYDROXY-4-CARBOXY-5-UREIDOIMIDAZOLINE DECARBOXYLASE-RELATED"/>
    <property type="match status" value="1"/>
</dbReference>
<protein>
    <recommendedName>
        <fullName evidence="3">2-oxo-4-hydroxy-4-carboxy-5-ureidoimidazoline decarboxylase</fullName>
        <ecNumber evidence="3">4.1.1.97</ecNumber>
    </recommendedName>
</protein>
<accession>A0A085W488</accession>
<dbReference type="Gene3D" id="1.10.3330.10">
    <property type="entry name" value="Oxo-4-hydroxy-4-carboxy-5-ureidoimidazoline decarboxylase"/>
    <property type="match status" value="1"/>
</dbReference>
<evidence type="ECO:0000259" key="7">
    <source>
        <dbReference type="Pfam" id="PF09349"/>
    </source>
</evidence>
<organism evidence="8 9">
    <name type="scientific">Hyalangium minutum</name>
    <dbReference type="NCBI Taxonomy" id="394096"/>
    <lineage>
        <taxon>Bacteria</taxon>
        <taxon>Pseudomonadati</taxon>
        <taxon>Myxococcota</taxon>
        <taxon>Myxococcia</taxon>
        <taxon>Myxococcales</taxon>
        <taxon>Cystobacterineae</taxon>
        <taxon>Archangiaceae</taxon>
        <taxon>Hyalangium</taxon>
    </lineage>
</organism>
<dbReference type="GO" id="GO:0051997">
    <property type="term" value="F:2-oxo-4-hydroxy-4-carboxy-5-ureidoimidazoline decarboxylase activity"/>
    <property type="evidence" value="ECO:0007669"/>
    <property type="project" value="UniProtKB-EC"/>
</dbReference>
<evidence type="ECO:0000256" key="4">
    <source>
        <dbReference type="ARBA" id="ARBA00022631"/>
    </source>
</evidence>
<dbReference type="InterPro" id="IPR036778">
    <property type="entry name" value="OHCU_decarboxylase_sf"/>
</dbReference>
<dbReference type="RefSeq" id="WP_044197243.1">
    <property type="nucleotide sequence ID" value="NZ_JMCB01000021.1"/>
</dbReference>
<comment type="catalytic activity">
    <reaction evidence="1">
        <text>5-hydroxy-2-oxo-4-ureido-2,5-dihydro-1H-imidazole-5-carboxylate + H(+) = (S)-allantoin + CO2</text>
        <dbReference type="Rhea" id="RHEA:26301"/>
        <dbReference type="ChEBI" id="CHEBI:15378"/>
        <dbReference type="ChEBI" id="CHEBI:15678"/>
        <dbReference type="ChEBI" id="CHEBI:16526"/>
        <dbReference type="ChEBI" id="CHEBI:58639"/>
        <dbReference type="EC" id="4.1.1.97"/>
    </reaction>
</comment>
<comment type="pathway">
    <text evidence="2">Purine metabolism; urate degradation; (S)-allantoin from urate: step 3/3.</text>
</comment>
<dbReference type="EMBL" id="JMCB01000021">
    <property type="protein sequence ID" value="KFE62501.1"/>
    <property type="molecule type" value="Genomic_DNA"/>
</dbReference>
<dbReference type="OrthoDB" id="9787041at2"/>
<gene>
    <name evidence="8" type="ORF">DB31_3935</name>
</gene>